<evidence type="ECO:0000256" key="5">
    <source>
        <dbReference type="ARBA" id="ARBA00023136"/>
    </source>
</evidence>
<keyword evidence="10" id="KW-1185">Reference proteome</keyword>
<organism evidence="9 10">
    <name type="scientific">Phenylobacterium haematophilum</name>
    <dbReference type="NCBI Taxonomy" id="98513"/>
    <lineage>
        <taxon>Bacteria</taxon>
        <taxon>Pseudomonadati</taxon>
        <taxon>Pseudomonadota</taxon>
        <taxon>Alphaproteobacteria</taxon>
        <taxon>Caulobacterales</taxon>
        <taxon>Caulobacteraceae</taxon>
        <taxon>Phenylobacterium</taxon>
    </lineage>
</organism>
<dbReference type="NCBIfam" id="NF004406">
    <property type="entry name" value="PRK05758.3-2"/>
    <property type="match status" value="1"/>
</dbReference>
<evidence type="ECO:0000256" key="4">
    <source>
        <dbReference type="ARBA" id="ARBA00023065"/>
    </source>
</evidence>
<keyword evidence="3 8" id="KW-0375">Hydrogen ion transport</keyword>
<evidence type="ECO:0000256" key="7">
    <source>
        <dbReference type="ARBA" id="ARBA00023310"/>
    </source>
</evidence>
<sequence>MADDSKVSNVGGRYAQALFDLANDEKKLSAVEADLKALKKMSADSKDLRTLLASPAFSADDKGKALAALGAKAKLNPTTRKFLGLLAANGRASALPAVITAFEALAADARGAISAQVTTAVPLTPAQSKGVAAALRTALGKDPEIETRVDPALLGGIKVQVGSRLFDASLRSKLDSLKFALKRA</sequence>
<dbReference type="InterPro" id="IPR000711">
    <property type="entry name" value="ATPase_OSCP/dsu"/>
</dbReference>
<comment type="similarity">
    <text evidence="8">Belongs to the ATPase delta chain family.</text>
</comment>
<dbReference type="HAMAP" id="MF_01416">
    <property type="entry name" value="ATP_synth_delta_bact"/>
    <property type="match status" value="1"/>
</dbReference>
<dbReference type="GO" id="GO:0045259">
    <property type="term" value="C:proton-transporting ATP synthase complex"/>
    <property type="evidence" value="ECO:0007669"/>
    <property type="project" value="UniProtKB-KW"/>
</dbReference>
<dbReference type="GO" id="GO:0005886">
    <property type="term" value="C:plasma membrane"/>
    <property type="evidence" value="ECO:0007669"/>
    <property type="project" value="UniProtKB-SubCell"/>
</dbReference>
<dbReference type="GO" id="GO:0046933">
    <property type="term" value="F:proton-transporting ATP synthase activity, rotational mechanism"/>
    <property type="evidence" value="ECO:0007669"/>
    <property type="project" value="UniProtKB-UniRule"/>
</dbReference>
<dbReference type="PRINTS" id="PR00125">
    <property type="entry name" value="ATPASEDELTA"/>
</dbReference>
<evidence type="ECO:0000313" key="9">
    <source>
        <dbReference type="EMBL" id="MBB3890819.1"/>
    </source>
</evidence>
<evidence type="ECO:0000256" key="8">
    <source>
        <dbReference type="HAMAP-Rule" id="MF_01416"/>
    </source>
</evidence>
<dbReference type="NCBIfam" id="NF004402">
    <property type="entry name" value="PRK05758.2-2"/>
    <property type="match status" value="1"/>
</dbReference>
<protein>
    <recommendedName>
        <fullName evidence="8">ATP synthase subunit delta</fullName>
    </recommendedName>
    <alternativeName>
        <fullName evidence="8">ATP synthase F(1) sector subunit delta</fullName>
    </alternativeName>
    <alternativeName>
        <fullName evidence="8">F-type ATPase subunit delta</fullName>
        <shortName evidence="8">F-ATPase subunit delta</shortName>
    </alternativeName>
</protein>
<dbReference type="NCBIfam" id="TIGR01145">
    <property type="entry name" value="ATP_synt_delta"/>
    <property type="match status" value="1"/>
</dbReference>
<keyword evidence="5 8" id="KW-0472">Membrane</keyword>
<comment type="subcellular location">
    <subcellularLocation>
        <location evidence="8">Cell membrane</location>
        <topology evidence="8">Peripheral membrane protein</topology>
    </subcellularLocation>
    <subcellularLocation>
        <location evidence="1">Membrane</location>
    </subcellularLocation>
</comment>
<evidence type="ECO:0000256" key="1">
    <source>
        <dbReference type="ARBA" id="ARBA00004370"/>
    </source>
</evidence>
<comment type="function">
    <text evidence="8">F(1)F(0) ATP synthase produces ATP from ADP in the presence of a proton or sodium gradient. F-type ATPases consist of two structural domains, F(1) containing the extramembraneous catalytic core and F(0) containing the membrane proton channel, linked together by a central stalk and a peripheral stalk. During catalysis, ATP synthesis in the catalytic domain of F(1) is coupled via a rotary mechanism of the central stalk subunits to proton translocation.</text>
</comment>
<evidence type="ECO:0000256" key="2">
    <source>
        <dbReference type="ARBA" id="ARBA00022448"/>
    </source>
</evidence>
<dbReference type="Gene3D" id="1.10.520.20">
    <property type="entry name" value="N-terminal domain of the delta subunit of the F1F0-ATP synthase"/>
    <property type="match status" value="1"/>
</dbReference>
<gene>
    <name evidence="8" type="primary">atpH</name>
    <name evidence="9" type="ORF">GGQ61_001536</name>
</gene>
<name>A0A839ZYK4_9CAUL</name>
<dbReference type="AlphaFoldDB" id="A0A839ZYK4"/>
<keyword evidence="7 8" id="KW-0066">ATP synthesis</keyword>
<dbReference type="InterPro" id="IPR026015">
    <property type="entry name" value="ATP_synth_OSCP/delta_N_sf"/>
</dbReference>
<proteinExistence type="inferred from homology"/>
<keyword evidence="8" id="KW-1003">Cell membrane</keyword>
<evidence type="ECO:0000256" key="3">
    <source>
        <dbReference type="ARBA" id="ARBA00022781"/>
    </source>
</evidence>
<dbReference type="SUPFAM" id="SSF47928">
    <property type="entry name" value="N-terminal domain of the delta subunit of the F1F0-ATP synthase"/>
    <property type="match status" value="1"/>
</dbReference>
<dbReference type="Proteomes" id="UP000530564">
    <property type="component" value="Unassembled WGS sequence"/>
</dbReference>
<reference evidence="9 10" key="1">
    <citation type="submission" date="2020-08" db="EMBL/GenBank/DDBJ databases">
        <title>Genomic Encyclopedia of Type Strains, Phase IV (KMG-IV): sequencing the most valuable type-strain genomes for metagenomic binning, comparative biology and taxonomic classification.</title>
        <authorList>
            <person name="Goeker M."/>
        </authorList>
    </citation>
    <scope>NUCLEOTIDE SEQUENCE [LARGE SCALE GENOMIC DNA]</scope>
    <source>
        <strain evidence="9 10">DSM 21793</strain>
    </source>
</reference>
<comment type="caution">
    <text evidence="9">The sequence shown here is derived from an EMBL/GenBank/DDBJ whole genome shotgun (WGS) entry which is preliminary data.</text>
</comment>
<keyword evidence="6 8" id="KW-0139">CF(1)</keyword>
<dbReference type="PANTHER" id="PTHR11910">
    <property type="entry name" value="ATP SYNTHASE DELTA CHAIN"/>
    <property type="match status" value="1"/>
</dbReference>
<dbReference type="EMBL" id="JACIDK010000002">
    <property type="protein sequence ID" value="MBB3890819.1"/>
    <property type="molecule type" value="Genomic_DNA"/>
</dbReference>
<accession>A0A839ZYK4</accession>
<comment type="function">
    <text evidence="8">This protein is part of the stalk that links CF(0) to CF(1). It either transmits conformational changes from CF(0) to CF(1) or is implicated in proton conduction.</text>
</comment>
<keyword evidence="2 8" id="KW-0813">Transport</keyword>
<dbReference type="RefSeq" id="WP_183771238.1">
    <property type="nucleotide sequence ID" value="NZ_JACIDK010000002.1"/>
</dbReference>
<evidence type="ECO:0000256" key="6">
    <source>
        <dbReference type="ARBA" id="ARBA00023196"/>
    </source>
</evidence>
<evidence type="ECO:0000313" key="10">
    <source>
        <dbReference type="Proteomes" id="UP000530564"/>
    </source>
</evidence>
<dbReference type="Pfam" id="PF00213">
    <property type="entry name" value="OSCP"/>
    <property type="match status" value="1"/>
</dbReference>
<keyword evidence="4 8" id="KW-0406">Ion transport</keyword>